<dbReference type="PANTHER" id="PTHR24148:SF64">
    <property type="entry name" value="HETEROKARYON INCOMPATIBILITY DOMAIN-CONTAINING PROTEIN"/>
    <property type="match status" value="1"/>
</dbReference>
<dbReference type="Pfam" id="PF26639">
    <property type="entry name" value="Het-6_barrel"/>
    <property type="match status" value="1"/>
</dbReference>
<gene>
    <name evidence="2" type="ORF">IMSHALPRED_007148</name>
</gene>
<protein>
    <recommendedName>
        <fullName evidence="1">Heterokaryon incompatibility domain-containing protein</fullName>
    </recommendedName>
</protein>
<evidence type="ECO:0000313" key="2">
    <source>
        <dbReference type="EMBL" id="CAF9927188.1"/>
    </source>
</evidence>
<name>A0A8H3IQ09_9LECA</name>
<sequence length="635" mass="71796">MKLPTQAQPIRMHFKHAQAIAKDTGRYKLRRARLARRGQDGTEPYSYESIPWPSSKIRLAEIQSGDDAHIHCRMHIVDLDSITSLRIDEKTRTYEALSYTWHGQALTKTILCDGKLLDVTHSLYEALLSLRRPTISRLLWIDAICINQGDLQERSHQVSLMRRIYNRATIVISWIGKEDENTATAFRFIGKIVKQRVSADVSLYASPEAVWSKQIMDSIDLPHFPSHEWEALARLFERTYFRRVWVVQELVVSSNAVVRCGSLTIPWEHVEYTARSLLATGWVTALKQAYGSNVTPNFVQTISNCRAKFAELQDGRGIPLSLLLSSTRRFQATDPRDKIIAVVGLADHRTVGMPVSRIMDYETPTAQLYRDVTGNLIRSQRSLTLLSSVEDPSDRSLHELPSWVPDYSVWQRHTVLGVSIRVAHLKFRAAGFTPFSARWTEGSQLLAVNGFCQDQIETVSEKALEHQAQDVDIVLQWLQLAEPLIRSGVLGIDAFWRTLIGDQGRHVYPAPEQYGTHFESYLAHASARKAGYPDVPKFGEDHSVSREANPLLYQAALGYVAQHRKFFTTEKGAIGLGPRSMRPGDLVCILSGGRVPFIVRPEKSVFSLIGESYVHGLMEGQAVKSKFEMQEFLLC</sequence>
<accession>A0A8H3IQ09</accession>
<dbReference type="AlphaFoldDB" id="A0A8H3IQ09"/>
<feature type="domain" description="Heterokaryon incompatibility" evidence="1">
    <location>
        <begin position="94"/>
        <end position="249"/>
    </location>
</feature>
<dbReference type="PANTHER" id="PTHR24148">
    <property type="entry name" value="ANKYRIN REPEAT DOMAIN-CONTAINING PROTEIN 39 HOMOLOG-RELATED"/>
    <property type="match status" value="1"/>
</dbReference>
<reference evidence="2" key="1">
    <citation type="submission" date="2021-03" db="EMBL/GenBank/DDBJ databases">
        <authorList>
            <person name="Tagirdzhanova G."/>
        </authorList>
    </citation>
    <scope>NUCLEOTIDE SEQUENCE</scope>
</reference>
<dbReference type="InterPro" id="IPR010730">
    <property type="entry name" value="HET"/>
</dbReference>
<comment type="caution">
    <text evidence="2">The sequence shown here is derived from an EMBL/GenBank/DDBJ whole genome shotgun (WGS) entry which is preliminary data.</text>
</comment>
<evidence type="ECO:0000259" key="1">
    <source>
        <dbReference type="Pfam" id="PF06985"/>
    </source>
</evidence>
<dbReference type="Pfam" id="PF06985">
    <property type="entry name" value="HET"/>
    <property type="match status" value="1"/>
</dbReference>
<proteinExistence type="predicted"/>
<dbReference type="OrthoDB" id="2157530at2759"/>
<evidence type="ECO:0000313" key="3">
    <source>
        <dbReference type="Proteomes" id="UP000664534"/>
    </source>
</evidence>
<dbReference type="EMBL" id="CAJPDT010000045">
    <property type="protein sequence ID" value="CAF9927188.1"/>
    <property type="molecule type" value="Genomic_DNA"/>
</dbReference>
<organism evidence="2 3">
    <name type="scientific">Imshaugia aleurites</name>
    <dbReference type="NCBI Taxonomy" id="172621"/>
    <lineage>
        <taxon>Eukaryota</taxon>
        <taxon>Fungi</taxon>
        <taxon>Dikarya</taxon>
        <taxon>Ascomycota</taxon>
        <taxon>Pezizomycotina</taxon>
        <taxon>Lecanoromycetes</taxon>
        <taxon>OSLEUM clade</taxon>
        <taxon>Lecanoromycetidae</taxon>
        <taxon>Lecanorales</taxon>
        <taxon>Lecanorineae</taxon>
        <taxon>Parmeliaceae</taxon>
        <taxon>Imshaugia</taxon>
    </lineage>
</organism>
<dbReference type="Proteomes" id="UP000664534">
    <property type="component" value="Unassembled WGS sequence"/>
</dbReference>
<keyword evidence="3" id="KW-1185">Reference proteome</keyword>
<dbReference type="InterPro" id="IPR052895">
    <property type="entry name" value="HetReg/Transcr_Mod"/>
</dbReference>